<sequence>MESLYQAFLNALAAEEVVISCPLVAHCFIIPGQHQNQLVWCQLVRVPQVGENIELDFLWALTGRDSYFVESISSEYREGKTTVYLQLAAGRYDPYYQLLLARARFEKKLTHSLERQLDEEQLRAWLLTAYGVTKASPPVPDVPARRARKHS</sequence>
<dbReference type="EMBL" id="JAFLQZ010000022">
    <property type="protein sequence ID" value="MBO0360699.1"/>
    <property type="molecule type" value="Genomic_DNA"/>
</dbReference>
<evidence type="ECO:0000313" key="1">
    <source>
        <dbReference type="EMBL" id="MBO0360699.1"/>
    </source>
</evidence>
<organism evidence="1 2">
    <name type="scientific">Hymenobacter telluris</name>
    <dbReference type="NCBI Taxonomy" id="2816474"/>
    <lineage>
        <taxon>Bacteria</taxon>
        <taxon>Pseudomonadati</taxon>
        <taxon>Bacteroidota</taxon>
        <taxon>Cytophagia</taxon>
        <taxon>Cytophagales</taxon>
        <taxon>Hymenobacteraceae</taxon>
        <taxon>Hymenobacter</taxon>
    </lineage>
</organism>
<dbReference type="AlphaFoldDB" id="A0A939JB98"/>
<comment type="caution">
    <text evidence="1">The sequence shown here is derived from an EMBL/GenBank/DDBJ whole genome shotgun (WGS) entry which is preliminary data.</text>
</comment>
<dbReference type="RefSeq" id="WP_206986613.1">
    <property type="nucleotide sequence ID" value="NZ_JAFLQZ010000022.1"/>
</dbReference>
<keyword evidence="2" id="KW-1185">Reference proteome</keyword>
<name>A0A939JB98_9BACT</name>
<accession>A0A939JB98</accession>
<evidence type="ECO:0000313" key="2">
    <source>
        <dbReference type="Proteomes" id="UP000664144"/>
    </source>
</evidence>
<gene>
    <name evidence="1" type="ORF">J0X19_22250</name>
</gene>
<proteinExistence type="predicted"/>
<reference evidence="1" key="1">
    <citation type="submission" date="2021-03" db="EMBL/GenBank/DDBJ databases">
        <authorList>
            <person name="Kim M.K."/>
        </authorList>
    </citation>
    <scope>NUCLEOTIDE SEQUENCE</scope>
    <source>
        <strain evidence="1">BT186</strain>
    </source>
</reference>
<protein>
    <submittedName>
        <fullName evidence="1">Uncharacterized protein</fullName>
    </submittedName>
</protein>
<dbReference type="Proteomes" id="UP000664144">
    <property type="component" value="Unassembled WGS sequence"/>
</dbReference>